<evidence type="ECO:0000313" key="10">
    <source>
        <dbReference type="EMBL" id="PKR60132.1"/>
    </source>
</evidence>
<dbReference type="InterPro" id="IPR018093">
    <property type="entry name" value="BCCT_CS"/>
</dbReference>
<name>A0A2N3LBG0_9PROT</name>
<dbReference type="Proteomes" id="UP000233332">
    <property type="component" value="Unassembled WGS sequence"/>
</dbReference>
<dbReference type="RefSeq" id="WP_101299400.1">
    <property type="nucleotide sequence ID" value="NZ_NXGX01000001.1"/>
</dbReference>
<feature type="transmembrane region" description="Helical" evidence="9">
    <location>
        <begin position="451"/>
        <end position="473"/>
    </location>
</feature>
<evidence type="ECO:0000256" key="4">
    <source>
        <dbReference type="ARBA" id="ARBA00022475"/>
    </source>
</evidence>
<evidence type="ECO:0000256" key="9">
    <source>
        <dbReference type="SAM" id="Phobius"/>
    </source>
</evidence>
<feature type="transmembrane region" description="Helical" evidence="9">
    <location>
        <begin position="96"/>
        <end position="117"/>
    </location>
</feature>
<dbReference type="PANTHER" id="PTHR30047">
    <property type="entry name" value="HIGH-AFFINITY CHOLINE TRANSPORT PROTEIN-RELATED"/>
    <property type="match status" value="1"/>
</dbReference>
<feature type="transmembrane region" description="Helical" evidence="9">
    <location>
        <begin position="353"/>
        <end position="376"/>
    </location>
</feature>
<dbReference type="AlphaFoldDB" id="A0A2N3LBG0"/>
<accession>A0A2N3LBG0</accession>
<feature type="transmembrane region" description="Helical" evidence="9">
    <location>
        <begin position="151"/>
        <end position="169"/>
    </location>
</feature>
<evidence type="ECO:0000256" key="6">
    <source>
        <dbReference type="ARBA" id="ARBA00022989"/>
    </source>
</evidence>
<feature type="transmembrane region" description="Helical" evidence="9">
    <location>
        <begin position="56"/>
        <end position="76"/>
    </location>
</feature>
<dbReference type="InterPro" id="IPR000060">
    <property type="entry name" value="BCCT_transptr"/>
</dbReference>
<dbReference type="NCBIfam" id="TIGR00842">
    <property type="entry name" value="bcct"/>
    <property type="match status" value="1"/>
</dbReference>
<organism evidence="10 11">
    <name type="scientific">Thalassospira lohafexi</name>
    <dbReference type="NCBI Taxonomy" id="744227"/>
    <lineage>
        <taxon>Bacteria</taxon>
        <taxon>Pseudomonadati</taxon>
        <taxon>Pseudomonadota</taxon>
        <taxon>Alphaproteobacteria</taxon>
        <taxon>Rhodospirillales</taxon>
        <taxon>Thalassospiraceae</taxon>
        <taxon>Thalassospira</taxon>
    </lineage>
</organism>
<feature type="region of interest" description="Disordered" evidence="8">
    <location>
        <begin position="524"/>
        <end position="549"/>
    </location>
</feature>
<feature type="transmembrane region" description="Helical" evidence="9">
    <location>
        <begin position="323"/>
        <end position="341"/>
    </location>
</feature>
<dbReference type="GO" id="GO:0005886">
    <property type="term" value="C:plasma membrane"/>
    <property type="evidence" value="ECO:0007669"/>
    <property type="project" value="UniProtKB-SubCell"/>
</dbReference>
<keyword evidence="3" id="KW-0813">Transport</keyword>
<comment type="similarity">
    <text evidence="2">Belongs to the BCCT transporter (TC 2.A.15) family.</text>
</comment>
<feature type="transmembrane region" description="Helical" evidence="9">
    <location>
        <begin position="410"/>
        <end position="439"/>
    </location>
</feature>
<evidence type="ECO:0000256" key="5">
    <source>
        <dbReference type="ARBA" id="ARBA00022692"/>
    </source>
</evidence>
<feature type="transmembrane region" description="Helical" evidence="9">
    <location>
        <begin position="479"/>
        <end position="500"/>
    </location>
</feature>
<gene>
    <name evidence="10" type="ORF">COO92_01845</name>
</gene>
<keyword evidence="7 9" id="KW-0472">Membrane</keyword>
<dbReference type="GO" id="GO:0022857">
    <property type="term" value="F:transmembrane transporter activity"/>
    <property type="evidence" value="ECO:0007669"/>
    <property type="project" value="InterPro"/>
</dbReference>
<dbReference type="Pfam" id="PF02028">
    <property type="entry name" value="BCCT"/>
    <property type="match status" value="1"/>
</dbReference>
<dbReference type="PROSITE" id="PS01303">
    <property type="entry name" value="BCCT"/>
    <property type="match status" value="1"/>
</dbReference>
<proteinExistence type="inferred from homology"/>
<evidence type="ECO:0000256" key="8">
    <source>
        <dbReference type="SAM" id="MobiDB-lite"/>
    </source>
</evidence>
<keyword evidence="11" id="KW-1185">Reference proteome</keyword>
<comment type="subcellular location">
    <subcellularLocation>
        <location evidence="1">Cell membrane</location>
        <topology evidence="1">Multi-pass membrane protein</topology>
    </subcellularLocation>
</comment>
<protein>
    <submittedName>
        <fullName evidence="10">Choline transporter</fullName>
    </submittedName>
</protein>
<comment type="caution">
    <text evidence="10">The sequence shown here is derived from an EMBL/GenBank/DDBJ whole genome shotgun (WGS) entry which is preliminary data.</text>
</comment>
<evidence type="ECO:0000256" key="1">
    <source>
        <dbReference type="ARBA" id="ARBA00004651"/>
    </source>
</evidence>
<evidence type="ECO:0000256" key="7">
    <source>
        <dbReference type="ARBA" id="ARBA00023136"/>
    </source>
</evidence>
<reference evidence="10 11" key="1">
    <citation type="submission" date="2017-09" db="EMBL/GenBank/DDBJ databases">
        <title>Biodiversity and function of Thalassospira species in the particle-attached aromatic-hydrocarbon-degrading consortia from the surface seawater of the China South Sea.</title>
        <authorList>
            <person name="Dong C."/>
            <person name="Lai Q."/>
            <person name="Shao Z."/>
        </authorList>
    </citation>
    <scope>NUCLEOTIDE SEQUENCE [LARGE SCALE GENOMIC DNA]</scope>
    <source>
        <strain evidence="10 11">139Z-12</strain>
    </source>
</reference>
<dbReference type="PANTHER" id="PTHR30047:SF7">
    <property type="entry name" value="HIGH-AFFINITY CHOLINE TRANSPORT PROTEIN"/>
    <property type="match status" value="1"/>
</dbReference>
<keyword evidence="5 9" id="KW-0812">Transmembrane</keyword>
<feature type="transmembrane region" description="Helical" evidence="9">
    <location>
        <begin position="20"/>
        <end position="44"/>
    </location>
</feature>
<feature type="transmembrane region" description="Helical" evidence="9">
    <location>
        <begin position="268"/>
        <end position="288"/>
    </location>
</feature>
<keyword evidence="4" id="KW-1003">Cell membrane</keyword>
<feature type="transmembrane region" description="Helical" evidence="9">
    <location>
        <begin position="190"/>
        <end position="214"/>
    </location>
</feature>
<evidence type="ECO:0000256" key="3">
    <source>
        <dbReference type="ARBA" id="ARBA00022448"/>
    </source>
</evidence>
<dbReference type="EMBL" id="NXGX01000001">
    <property type="protein sequence ID" value="PKR60132.1"/>
    <property type="molecule type" value="Genomic_DNA"/>
</dbReference>
<sequence length="549" mass="60151">MKEKMKVGPLGPFPHVCKPVFSISALLILGFIVFGAFFTDTAALVFTSAQSAIADYFGWFLIIVANLAVVVSLYLAIGPYGRVRLGAQSEAPEYGLFSWTAMLFSAGIGIGLLYWAVAEPLYHFFAPPMAEAETIAAAEQAMTISFLHWGIHGWAIYCIVGLSLAYFHYRKGLPLSIRSALYPMIGERIYGPWGHAVDILAVFGTMFGIVTTLGLGVMQISSGLNGLFGIPDTLFVQIILIGIITIFATISVMAGLDSGIKRISNFNIQLSFVLLAFIVITGPTLYIFDSFVENVGNYVSDLVKLSFWSEAYSGTDWQVGWTIFYWAWWVSWSPFVGIFIARISRGRTIREFTLGVLFIPIVILFFWFTAFGGVAIHMELLGDPGLIEATKQGYGNAIFKLLEFLPMTKFVTAVVIVMIVVWFVTSSDSGSFVIDMLTAGGHTNPPRVQRLFWALTEGVIAAILLVAGGLAALQAAAVVAGFPFAFVILVMMYGLLRALGRDHLVMYRYKQWFETEHDADHNLPDAYVGETELPTTPEAPQGSVGATPK</sequence>
<feature type="transmembrane region" description="Helical" evidence="9">
    <location>
        <begin position="234"/>
        <end position="256"/>
    </location>
</feature>
<evidence type="ECO:0000256" key="2">
    <source>
        <dbReference type="ARBA" id="ARBA00005658"/>
    </source>
</evidence>
<keyword evidence="6 9" id="KW-1133">Transmembrane helix</keyword>
<evidence type="ECO:0000313" key="11">
    <source>
        <dbReference type="Proteomes" id="UP000233332"/>
    </source>
</evidence>